<dbReference type="EMBL" id="CAMXCT020000001">
    <property type="protein sequence ID" value="CAL1124882.1"/>
    <property type="molecule type" value="Genomic_DNA"/>
</dbReference>
<feature type="compositionally biased region" description="Basic and acidic residues" evidence="1">
    <location>
        <begin position="30"/>
        <end position="43"/>
    </location>
</feature>
<dbReference type="InterPro" id="IPR008930">
    <property type="entry name" value="Terpenoid_cyclase/PrenylTrfase"/>
</dbReference>
<organism evidence="2">
    <name type="scientific">Cladocopium goreaui</name>
    <dbReference type="NCBI Taxonomy" id="2562237"/>
    <lineage>
        <taxon>Eukaryota</taxon>
        <taxon>Sar</taxon>
        <taxon>Alveolata</taxon>
        <taxon>Dinophyceae</taxon>
        <taxon>Suessiales</taxon>
        <taxon>Symbiodiniaceae</taxon>
        <taxon>Cladocopium</taxon>
    </lineage>
</organism>
<feature type="region of interest" description="Disordered" evidence="1">
    <location>
        <begin position="30"/>
        <end position="50"/>
    </location>
</feature>
<gene>
    <name evidence="2" type="ORF">C1SCF055_LOCUS97</name>
</gene>
<name>A0A9P1BDU2_9DINO</name>
<dbReference type="AlphaFoldDB" id="A0A9P1BDU2"/>
<feature type="region of interest" description="Disordered" evidence="1">
    <location>
        <begin position="413"/>
        <end position="449"/>
    </location>
</feature>
<feature type="compositionally biased region" description="Low complexity" evidence="1">
    <location>
        <begin position="424"/>
        <end position="436"/>
    </location>
</feature>
<evidence type="ECO:0000313" key="3">
    <source>
        <dbReference type="EMBL" id="CAL1124882.1"/>
    </source>
</evidence>
<dbReference type="SUPFAM" id="SSF48239">
    <property type="entry name" value="Terpenoid cyclases/Protein prenyltransferases"/>
    <property type="match status" value="1"/>
</dbReference>
<evidence type="ECO:0000313" key="5">
    <source>
        <dbReference type="Proteomes" id="UP001152797"/>
    </source>
</evidence>
<dbReference type="Proteomes" id="UP001152797">
    <property type="component" value="Unassembled WGS sequence"/>
</dbReference>
<dbReference type="EMBL" id="CAMXCT010000001">
    <property type="protein sequence ID" value="CAI3971507.1"/>
    <property type="molecule type" value="Genomic_DNA"/>
</dbReference>
<evidence type="ECO:0000256" key="1">
    <source>
        <dbReference type="SAM" id="MobiDB-lite"/>
    </source>
</evidence>
<dbReference type="PANTHER" id="PTHR43737:SF1">
    <property type="entry name" value="DUF1501 DOMAIN-CONTAINING PROTEIN"/>
    <property type="match status" value="1"/>
</dbReference>
<keyword evidence="5" id="KW-1185">Reference proteome</keyword>
<comment type="caution">
    <text evidence="2">The sequence shown here is derived from an EMBL/GenBank/DDBJ whole genome shotgun (WGS) entry which is preliminary data.</text>
</comment>
<dbReference type="InterPro" id="IPR017850">
    <property type="entry name" value="Alkaline_phosphatase_core_sf"/>
</dbReference>
<protein>
    <submittedName>
        <fullName evidence="4">DUF1501 domain-containing protein</fullName>
    </submittedName>
</protein>
<accession>A0A9P1BDU2</accession>
<dbReference type="SUPFAM" id="SSF53649">
    <property type="entry name" value="Alkaline phosphatase-like"/>
    <property type="match status" value="1"/>
</dbReference>
<dbReference type="InterPro" id="IPR010869">
    <property type="entry name" value="DUF1501"/>
</dbReference>
<reference evidence="2" key="1">
    <citation type="submission" date="2022-10" db="EMBL/GenBank/DDBJ databases">
        <authorList>
            <person name="Chen Y."/>
            <person name="Dougan E. K."/>
            <person name="Chan C."/>
            <person name="Rhodes N."/>
            <person name="Thang M."/>
        </authorList>
    </citation>
    <scope>NUCLEOTIDE SEQUENCE</scope>
</reference>
<proteinExistence type="predicted"/>
<evidence type="ECO:0000313" key="2">
    <source>
        <dbReference type="EMBL" id="CAI3971507.1"/>
    </source>
</evidence>
<dbReference type="Gene3D" id="1.50.10.20">
    <property type="match status" value="2"/>
</dbReference>
<dbReference type="OrthoDB" id="10618428at2759"/>
<dbReference type="EMBL" id="CAMXCT030000001">
    <property type="protein sequence ID" value="CAL4758819.1"/>
    <property type="molecule type" value="Genomic_DNA"/>
</dbReference>
<sequence>MASPESTVRGSAEHCIFLWLGGGMAQIDTFDPKRQSSDGRKDPGSAYGSISTAIPDVQVTEHLSRTAPLLDRAALVRTVHHDEIDEHSAASCRLHTGRPVSGTIVYPSLGSVIAHQKEPLSDAVPSYALMGHPTPGRSPGFLGPDYGFVYLNDTKSGPKGLVRPKRISEDRDARRLKLLAQARENYTARNAGDAAINEYVRTSQKGFDLVGPEFLSAFELDREPADIREAYGNEFGQRCLLARRLVERGSRFVEVSFNMGFVNGTGWDTHNEGQQKQHVLIQTLDQALSTLITDLEAKRMLDKTLVVVSTEFGRPARFDGGGGRGHHADNFTCVLAGGGLRTGQAIGETDELAMKALGFRVSVPDWFATIYAAMGINPSEELYAGDRPVPITDRGTPISELFSVSGCRDNLFSPSTEMPPAVPPAAAGTPGAEAPPSGSRSTGNGSAAPRSELFIPQVEPSPPADAAETVKIKPAATEKIATKLEEPSQEATWFDRVRKAISASVSVIVHLLLFIALALWMLSAEDEEHPLVLATSWSEEEGDTMAELEEFAPSVEIETSDAIEAEVIEVTDPFDQIEMPAPVPADPILDTMGVVGGGSVEGDVNQVLQGRAAGNRAALVLSGGGNEFSEEAVALGLKWLARHQHSDGHWSLHEFHLTGDCNGQCTGGGSQSNTAATALALLPFLGAGQTHRAGEYQDVVDKGLKWLVQTQQPDGGFLGPDFRMMYGHGQAAIVLCEAYAMTHDSFLREPAQKAIDFIIDAQNAIGGWRYVPEQTPGDTSVFGWQIMALRSARMAHLEVPDKTFELAETYLERAQVDEYGSRYAYQPRGGPEAAMTAEGLLCRQYSGWRPDEPGIARGVNYLLQEHFPNPERPNIYYWYYGTQVLHHLGGPNWAMWNSTVRDAVINTQHKRGHMAGSWDAVGPQTSSGGRLYMTAMSICILEVYYRHMPLYGEMAVK</sequence>
<dbReference type="CDD" id="cd00688">
    <property type="entry name" value="ISOPREN_C2_like"/>
    <property type="match status" value="1"/>
</dbReference>
<evidence type="ECO:0000313" key="4">
    <source>
        <dbReference type="EMBL" id="CAL4758819.1"/>
    </source>
</evidence>
<dbReference type="PANTHER" id="PTHR43737">
    <property type="entry name" value="BLL7424 PROTEIN"/>
    <property type="match status" value="1"/>
</dbReference>
<dbReference type="Pfam" id="PF07394">
    <property type="entry name" value="DUF1501"/>
    <property type="match status" value="1"/>
</dbReference>
<reference evidence="3" key="2">
    <citation type="submission" date="2024-04" db="EMBL/GenBank/DDBJ databases">
        <authorList>
            <person name="Chen Y."/>
            <person name="Shah S."/>
            <person name="Dougan E. K."/>
            <person name="Thang M."/>
            <person name="Chan C."/>
        </authorList>
    </citation>
    <scope>NUCLEOTIDE SEQUENCE [LARGE SCALE GENOMIC DNA]</scope>
</reference>